<organism evidence="10 11">
    <name type="scientific">Lactarius akahatsu</name>
    <dbReference type="NCBI Taxonomy" id="416441"/>
    <lineage>
        <taxon>Eukaryota</taxon>
        <taxon>Fungi</taxon>
        <taxon>Dikarya</taxon>
        <taxon>Basidiomycota</taxon>
        <taxon>Agaricomycotina</taxon>
        <taxon>Agaricomycetes</taxon>
        <taxon>Russulales</taxon>
        <taxon>Russulaceae</taxon>
        <taxon>Lactarius</taxon>
    </lineage>
</organism>
<name>A0AAD4L9M9_9AGAM</name>
<evidence type="ECO:0000256" key="3">
    <source>
        <dbReference type="ARBA" id="ARBA00022448"/>
    </source>
</evidence>
<keyword evidence="8" id="KW-0926">Vacuole</keyword>
<accession>A0AAD4L9M9</accession>
<keyword evidence="4 8" id="KW-0812">Transmembrane</keyword>
<comment type="caution">
    <text evidence="8">Lacks conserved residue(s) required for the propagation of feature annotation.</text>
</comment>
<dbReference type="EMBL" id="JAKELL010000160">
    <property type="protein sequence ID" value="KAH8979629.1"/>
    <property type="molecule type" value="Genomic_DNA"/>
</dbReference>
<keyword evidence="7 8" id="KW-0472">Membrane</keyword>
<protein>
    <recommendedName>
        <fullName evidence="8">Protein BTN</fullName>
    </recommendedName>
</protein>
<evidence type="ECO:0000256" key="5">
    <source>
        <dbReference type="ARBA" id="ARBA00022970"/>
    </source>
</evidence>
<dbReference type="AlphaFoldDB" id="A0AAD4L9M9"/>
<dbReference type="Pfam" id="PF02487">
    <property type="entry name" value="CLN3"/>
    <property type="match status" value="1"/>
</dbReference>
<evidence type="ECO:0000256" key="9">
    <source>
        <dbReference type="SAM" id="MobiDB-lite"/>
    </source>
</evidence>
<evidence type="ECO:0000256" key="7">
    <source>
        <dbReference type="ARBA" id="ARBA00023136"/>
    </source>
</evidence>
<evidence type="ECO:0000313" key="11">
    <source>
        <dbReference type="Proteomes" id="UP001201163"/>
    </source>
</evidence>
<keyword evidence="5" id="KW-0029">Amino-acid transport</keyword>
<dbReference type="GO" id="GO:0012505">
    <property type="term" value="C:endomembrane system"/>
    <property type="evidence" value="ECO:0007669"/>
    <property type="project" value="UniProtKB-SubCell"/>
</dbReference>
<dbReference type="PRINTS" id="PR01315">
    <property type="entry name" value="BATTENIN"/>
</dbReference>
<comment type="similarity">
    <text evidence="2 8">Belongs to the battenin family.</text>
</comment>
<keyword evidence="11" id="KW-1185">Reference proteome</keyword>
<feature type="transmembrane region" description="Helical" evidence="8">
    <location>
        <begin position="163"/>
        <end position="183"/>
    </location>
</feature>
<dbReference type="GO" id="GO:0005774">
    <property type="term" value="C:vacuolar membrane"/>
    <property type="evidence" value="ECO:0007669"/>
    <property type="project" value="UniProtKB-SubCell"/>
</dbReference>
<feature type="transmembrane region" description="Helical" evidence="8">
    <location>
        <begin position="130"/>
        <end position="151"/>
    </location>
</feature>
<evidence type="ECO:0000256" key="1">
    <source>
        <dbReference type="ARBA" id="ARBA00004127"/>
    </source>
</evidence>
<reference evidence="10" key="1">
    <citation type="submission" date="2022-01" db="EMBL/GenBank/DDBJ databases">
        <title>Comparative genomics reveals a dynamic genome evolution in the ectomycorrhizal milk-cap (Lactarius) mushrooms.</title>
        <authorList>
            <consortium name="DOE Joint Genome Institute"/>
            <person name="Lebreton A."/>
            <person name="Tang N."/>
            <person name="Kuo A."/>
            <person name="LaButti K."/>
            <person name="Drula E."/>
            <person name="Barry K."/>
            <person name="Clum A."/>
            <person name="Lipzen A."/>
            <person name="Mousain D."/>
            <person name="Ng V."/>
            <person name="Wang R."/>
            <person name="Wang X."/>
            <person name="Dai Y."/>
            <person name="Henrissat B."/>
            <person name="Grigoriev I.V."/>
            <person name="Guerin-Laguette A."/>
            <person name="Yu F."/>
            <person name="Martin F.M."/>
        </authorList>
    </citation>
    <scope>NUCLEOTIDE SEQUENCE</scope>
    <source>
        <strain evidence="10">QP</strain>
    </source>
</reference>
<dbReference type="InterPro" id="IPR003492">
    <property type="entry name" value="Battenin_disease_Cln3"/>
</dbReference>
<dbReference type="InterPro" id="IPR036259">
    <property type="entry name" value="MFS_trans_sf"/>
</dbReference>
<gene>
    <name evidence="10" type="ORF">EDB92DRAFT_1937296</name>
</gene>
<keyword evidence="6 8" id="KW-1133">Transmembrane helix</keyword>
<dbReference type="Gene3D" id="1.20.1250.20">
    <property type="entry name" value="MFS general substrate transporter like domains"/>
    <property type="match status" value="1"/>
</dbReference>
<feature type="transmembrane region" description="Helical" evidence="8">
    <location>
        <begin position="190"/>
        <end position="211"/>
    </location>
</feature>
<dbReference type="Proteomes" id="UP001201163">
    <property type="component" value="Unassembled WGS sequence"/>
</dbReference>
<keyword evidence="3" id="KW-0813">Transport</keyword>
<comment type="subcellular location">
    <subcellularLocation>
        <location evidence="1">Endomembrane system</location>
        <topology evidence="1">Multi-pass membrane protein</topology>
    </subcellularLocation>
    <subcellularLocation>
        <location evidence="8">Vacuole membrane</location>
        <topology evidence="8">Multi-pass membrane protein</topology>
    </subcellularLocation>
</comment>
<dbReference type="GO" id="GO:0051453">
    <property type="term" value="P:regulation of intracellular pH"/>
    <property type="evidence" value="ECO:0007669"/>
    <property type="project" value="TreeGrafter"/>
</dbReference>
<evidence type="ECO:0000256" key="4">
    <source>
        <dbReference type="ARBA" id="ARBA00022692"/>
    </source>
</evidence>
<evidence type="ECO:0000313" key="10">
    <source>
        <dbReference type="EMBL" id="KAH8979629.1"/>
    </source>
</evidence>
<dbReference type="SUPFAM" id="SSF103473">
    <property type="entry name" value="MFS general substrate transporter"/>
    <property type="match status" value="1"/>
</dbReference>
<evidence type="ECO:0000256" key="8">
    <source>
        <dbReference type="RuleBase" id="RU361113"/>
    </source>
</evidence>
<sequence>MSARLEQQPEQFELPTFMDPETRLEEDERLLSQSENDKSAEMRKQQRSLLRLSLSFFLFGLINNVLYVIILSAALDLVPPVHPQSIVAKFSWPYILKGRIRYVRRLVGCCFLSVMGMIVVATSDGLSPRLFGIGCASLASGLGEVTFLQLSTTFHPPSVAGRGVGYFASGTGAAGLVGAFLWWELRGLGVRIGVGLSSVLPFVIPLTYFLLLPRPNELSSLVFSDPEEAGLPSSEYTPLPVLEEDAGEVVVETAPLTAKTLSLSDKWELLKPMLPRYMAPLCVAPTLVYPIPTPDSSPVFGRIVHSIRDYYPLWQLVYQSTVFLSRSSLSLGLPALPTRAIPIPSVIQGLLLAILSSESALGYFPDALAPGLVFCLISVEGICGGLSYVNAYFRAGLEPANAQERAFKMGAIGLADSLGILAASLVAMPTEVALCRAQVGRGRLLCQEL</sequence>
<evidence type="ECO:0000256" key="2">
    <source>
        <dbReference type="ARBA" id="ARBA00007467"/>
    </source>
</evidence>
<feature type="region of interest" description="Disordered" evidence="9">
    <location>
        <begin position="1"/>
        <end position="21"/>
    </location>
</feature>
<dbReference type="PANTHER" id="PTHR10981">
    <property type="entry name" value="BATTENIN"/>
    <property type="match status" value="1"/>
</dbReference>
<dbReference type="PANTHER" id="PTHR10981:SF0">
    <property type="entry name" value="BATTENIN"/>
    <property type="match status" value="1"/>
</dbReference>
<feature type="transmembrane region" description="Helical" evidence="8">
    <location>
        <begin position="52"/>
        <end position="75"/>
    </location>
</feature>
<dbReference type="GO" id="GO:0006865">
    <property type="term" value="P:amino acid transport"/>
    <property type="evidence" value="ECO:0007669"/>
    <property type="project" value="UniProtKB-KW"/>
</dbReference>
<comment type="caution">
    <text evidence="10">The sequence shown here is derived from an EMBL/GenBank/DDBJ whole genome shotgun (WGS) entry which is preliminary data.</text>
</comment>
<evidence type="ECO:0000256" key="6">
    <source>
        <dbReference type="ARBA" id="ARBA00022989"/>
    </source>
</evidence>
<feature type="transmembrane region" description="Helical" evidence="8">
    <location>
        <begin position="102"/>
        <end position="123"/>
    </location>
</feature>
<proteinExistence type="inferred from homology"/>